<keyword evidence="3" id="KW-1133">Transmembrane helix</keyword>
<dbReference type="Gene3D" id="2.60.120.290">
    <property type="entry name" value="Spermadhesin, CUB domain"/>
    <property type="match status" value="1"/>
</dbReference>
<dbReference type="Proteomes" id="UP001374579">
    <property type="component" value="Unassembled WGS sequence"/>
</dbReference>
<accession>A0AAN9BYQ0</accession>
<dbReference type="AlphaFoldDB" id="A0AAN9BYQ0"/>
<comment type="caution">
    <text evidence="5">The sequence shown here is derived from an EMBL/GenBank/DDBJ whole genome shotgun (WGS) entry which is preliminary data.</text>
</comment>
<keyword evidence="3" id="KW-0812">Transmembrane</keyword>
<evidence type="ECO:0000313" key="6">
    <source>
        <dbReference type="Proteomes" id="UP001374579"/>
    </source>
</evidence>
<evidence type="ECO:0000256" key="3">
    <source>
        <dbReference type="SAM" id="Phobius"/>
    </source>
</evidence>
<proteinExistence type="predicted"/>
<evidence type="ECO:0000256" key="1">
    <source>
        <dbReference type="ARBA" id="ARBA00023157"/>
    </source>
</evidence>
<protein>
    <recommendedName>
        <fullName evidence="7">CUB domain-containing protein</fullName>
    </recommendedName>
</protein>
<dbReference type="SUPFAM" id="SSF49854">
    <property type="entry name" value="Spermadhesin, CUB domain"/>
    <property type="match status" value="1"/>
</dbReference>
<evidence type="ECO:0008006" key="7">
    <source>
        <dbReference type="Google" id="ProtNLM"/>
    </source>
</evidence>
<dbReference type="InterPro" id="IPR042333">
    <property type="entry name" value="LRAD2/Mig-13-like"/>
</dbReference>
<keyword evidence="1" id="KW-1015">Disulfide bond</keyword>
<keyword evidence="4" id="KW-0732">Signal</keyword>
<evidence type="ECO:0000256" key="4">
    <source>
        <dbReference type="SAM" id="SignalP"/>
    </source>
</evidence>
<feature type="chain" id="PRO_5042972316" description="CUB domain-containing protein" evidence="4">
    <location>
        <begin position="23"/>
        <end position="281"/>
    </location>
</feature>
<dbReference type="SUPFAM" id="SSF57424">
    <property type="entry name" value="LDL receptor-like module"/>
    <property type="match status" value="1"/>
</dbReference>
<evidence type="ECO:0000256" key="2">
    <source>
        <dbReference type="SAM" id="MobiDB-lite"/>
    </source>
</evidence>
<keyword evidence="6" id="KW-1185">Reference proteome</keyword>
<dbReference type="EMBL" id="JBAMIC010000001">
    <property type="protein sequence ID" value="KAK7115166.1"/>
    <property type="molecule type" value="Genomic_DNA"/>
</dbReference>
<gene>
    <name evidence="5" type="ORF">V1264_001093</name>
</gene>
<keyword evidence="3" id="KW-0472">Membrane</keyword>
<dbReference type="InterPro" id="IPR035914">
    <property type="entry name" value="Sperma_CUB_dom_sf"/>
</dbReference>
<organism evidence="5 6">
    <name type="scientific">Littorina saxatilis</name>
    <dbReference type="NCBI Taxonomy" id="31220"/>
    <lineage>
        <taxon>Eukaryota</taxon>
        <taxon>Metazoa</taxon>
        <taxon>Spiralia</taxon>
        <taxon>Lophotrochozoa</taxon>
        <taxon>Mollusca</taxon>
        <taxon>Gastropoda</taxon>
        <taxon>Caenogastropoda</taxon>
        <taxon>Littorinimorpha</taxon>
        <taxon>Littorinoidea</taxon>
        <taxon>Littorinidae</taxon>
        <taxon>Littorina</taxon>
    </lineage>
</organism>
<dbReference type="PANTHER" id="PTHR24652">
    <property type="entry name" value="LOW-DENSITY LIPOPROTEIN RECEPTOR CLASS A DOMAIN-CONTAINING PROTEIN 2"/>
    <property type="match status" value="1"/>
</dbReference>
<name>A0AAN9BYQ0_9CAEN</name>
<reference evidence="5 6" key="1">
    <citation type="submission" date="2024-02" db="EMBL/GenBank/DDBJ databases">
        <title>Chromosome-scale genome assembly of the rough periwinkle Littorina saxatilis.</title>
        <authorList>
            <person name="De Jode A."/>
            <person name="Faria R."/>
            <person name="Formenti G."/>
            <person name="Sims Y."/>
            <person name="Smith T.P."/>
            <person name="Tracey A."/>
            <person name="Wood J.M.D."/>
            <person name="Zagrodzka Z.B."/>
            <person name="Johannesson K."/>
            <person name="Butlin R.K."/>
            <person name="Leder E.H."/>
        </authorList>
    </citation>
    <scope>NUCLEOTIDE SEQUENCE [LARGE SCALE GENOMIC DNA]</scope>
    <source>
        <strain evidence="5">Snail1</strain>
        <tissue evidence="5">Muscle</tissue>
    </source>
</reference>
<evidence type="ECO:0000313" key="5">
    <source>
        <dbReference type="EMBL" id="KAK7115166.1"/>
    </source>
</evidence>
<dbReference type="InterPro" id="IPR036055">
    <property type="entry name" value="LDL_receptor-like_sf"/>
</dbReference>
<feature type="transmembrane region" description="Helical" evidence="3">
    <location>
        <begin position="209"/>
        <end position="230"/>
    </location>
</feature>
<feature type="signal peptide" evidence="4">
    <location>
        <begin position="1"/>
        <end position="22"/>
    </location>
</feature>
<dbReference type="CDD" id="cd00112">
    <property type="entry name" value="LDLa"/>
    <property type="match status" value="1"/>
</dbReference>
<feature type="region of interest" description="Disordered" evidence="2">
    <location>
        <begin position="241"/>
        <end position="281"/>
    </location>
</feature>
<dbReference type="InterPro" id="IPR002172">
    <property type="entry name" value="LDrepeatLR_classA_rpt"/>
</dbReference>
<sequence>MSIVKRIIPLLSLFLLVGVVASSLDTPKYVLSQYCNATIPVWSAALFKTDDWYMQENDYECRVTIKSVYSNYQNLVRLQIMHFDADCNSNTVVLYDGQRATGRKIATLCGQQLDRDQKMYLTLGAELTIVVTRQDYQSSPISLRMLATGTSRDYGGQGDYVCNNGMIIINGLCCDGNNNCGDWSDERDNNDYCSPKFAGHSYNWVLRHIGYGVGGGVVLILFIVVVVVLLRRRRRQKSKKPTTGLEAYGSIQGIENPGILPPSSYQHSDVMTPPYAKSASA</sequence>